<keyword evidence="4" id="KW-1185">Reference proteome</keyword>
<gene>
    <name evidence="3" type="ORF">QGN17_01055</name>
</gene>
<accession>A0ABT6MWG4</accession>
<feature type="domain" description="Cytochrome c oxidase subunit IV bacterial aa3 type" evidence="2">
    <location>
        <begin position="6"/>
        <end position="33"/>
    </location>
</feature>
<keyword evidence="1" id="KW-1133">Transmembrane helix</keyword>
<dbReference type="RefSeq" id="WP_281042663.1">
    <property type="nucleotide sequence ID" value="NZ_JARYGZ010000001.1"/>
</dbReference>
<sequence length="43" mass="4816">MSDHSPMEMKAHENTYEGFLSLLKFGTVGCLIVAFVVVYLISH</sequence>
<organism evidence="3 4">
    <name type="scientific">Sphingomonas oryzagri</name>
    <dbReference type="NCBI Taxonomy" id="3042314"/>
    <lineage>
        <taxon>Bacteria</taxon>
        <taxon>Pseudomonadati</taxon>
        <taxon>Pseudomonadota</taxon>
        <taxon>Alphaproteobacteria</taxon>
        <taxon>Sphingomonadales</taxon>
        <taxon>Sphingomonadaceae</taxon>
        <taxon>Sphingomonas</taxon>
    </lineage>
</organism>
<name>A0ABT6MWG4_9SPHN</name>
<dbReference type="InterPro" id="IPR036596">
    <property type="entry name" value="Cyt-C_aa3_sf"/>
</dbReference>
<evidence type="ECO:0000313" key="3">
    <source>
        <dbReference type="EMBL" id="MDH7637306.1"/>
    </source>
</evidence>
<keyword evidence="1" id="KW-0812">Transmembrane</keyword>
<keyword evidence="1" id="KW-0472">Membrane</keyword>
<dbReference type="Gene3D" id="1.20.5.160">
    <property type="entry name" value="Bacterial aa3 type cytochrome c oxidase subunit IV"/>
    <property type="match status" value="1"/>
</dbReference>
<dbReference type="InterPro" id="IPR012422">
    <property type="entry name" value="Cyt_c_oxidase_su4_bac-aa3"/>
</dbReference>
<evidence type="ECO:0000259" key="2">
    <source>
        <dbReference type="Pfam" id="PF07835"/>
    </source>
</evidence>
<comment type="caution">
    <text evidence="3">The sequence shown here is derived from an EMBL/GenBank/DDBJ whole genome shotgun (WGS) entry which is preliminary data.</text>
</comment>
<dbReference type="SUPFAM" id="SSF81469">
    <property type="entry name" value="Bacterial aa3 type cytochrome c oxidase subunit IV"/>
    <property type="match status" value="1"/>
</dbReference>
<dbReference type="Proteomes" id="UP001160625">
    <property type="component" value="Unassembled WGS sequence"/>
</dbReference>
<proteinExistence type="predicted"/>
<dbReference type="EMBL" id="JARYGZ010000001">
    <property type="protein sequence ID" value="MDH7637306.1"/>
    <property type="molecule type" value="Genomic_DNA"/>
</dbReference>
<evidence type="ECO:0000313" key="4">
    <source>
        <dbReference type="Proteomes" id="UP001160625"/>
    </source>
</evidence>
<dbReference type="Pfam" id="PF07835">
    <property type="entry name" value="COX4_pro_2"/>
    <property type="match status" value="1"/>
</dbReference>
<evidence type="ECO:0000256" key="1">
    <source>
        <dbReference type="SAM" id="Phobius"/>
    </source>
</evidence>
<feature type="transmembrane region" description="Helical" evidence="1">
    <location>
        <begin position="20"/>
        <end position="41"/>
    </location>
</feature>
<reference evidence="3" key="1">
    <citation type="submission" date="2023-04" db="EMBL/GenBank/DDBJ databases">
        <title>Sphingomonas sp. MAHUQ-71 isolated from rice field.</title>
        <authorList>
            <person name="Huq M.A."/>
        </authorList>
    </citation>
    <scope>NUCLEOTIDE SEQUENCE</scope>
    <source>
        <strain evidence="3">MAHUQ-71</strain>
    </source>
</reference>
<protein>
    <submittedName>
        <fullName evidence="3">Aa3-type cytochrome c oxidase subunit IV</fullName>
    </submittedName>
</protein>